<dbReference type="InterPro" id="IPR017932">
    <property type="entry name" value="GATase_2_dom"/>
</dbReference>
<dbReference type="InterPro" id="IPR029055">
    <property type="entry name" value="Ntn_hydrolases_N"/>
</dbReference>
<gene>
    <name evidence="3" type="ORF">DI556_19350</name>
</gene>
<dbReference type="PROSITE" id="PS51278">
    <property type="entry name" value="GATASE_TYPE_2"/>
    <property type="match status" value="1"/>
</dbReference>
<evidence type="ECO:0000313" key="3">
    <source>
        <dbReference type="EMBL" id="PZQ46775.1"/>
    </source>
</evidence>
<feature type="compositionally biased region" description="Basic and acidic residues" evidence="1">
    <location>
        <begin position="259"/>
        <end position="276"/>
    </location>
</feature>
<feature type="domain" description="Glutamine amidotransferase type-2" evidence="2">
    <location>
        <begin position="1"/>
        <end position="218"/>
    </location>
</feature>
<dbReference type="Proteomes" id="UP000249185">
    <property type="component" value="Unassembled WGS sequence"/>
</dbReference>
<feature type="region of interest" description="Disordered" evidence="1">
    <location>
        <begin position="259"/>
        <end position="284"/>
    </location>
</feature>
<dbReference type="SUPFAM" id="SSF56235">
    <property type="entry name" value="N-terminal nucleophile aminohydrolases (Ntn hydrolases)"/>
    <property type="match status" value="1"/>
</dbReference>
<sequence length="363" mass="40726">MAGPGISGSDLKIIHNLGIVSMLRGTDGAGVYQIKTRSQKFYNQEDGYKTWGNWIDLCDDIDRKKGSKLLSSVSVDVVMCHVRAATRGALRDDNSHPFMFEHIVGAHNGTLKDKRYEHPTKTDSELMFRDINKGNMEDVLESLDRDSAFAVSVFDRRTQTLRFSRNELRTLAFAFLADRGVMYWTSEKDMLKYVLHRAGEEATYFNLRPNKIVSIDPNQLTKKNIEDGPLKIMKCDAELNRPLPTILQKQEDARLEREAKEAAKAAKEAETPKDVEPTNVTTQTETKVTTQQMGKVVPFVPRAGSAARFSTASQYQKCSCGSKTLNLLDQNLAKRGKHVNVKYDPTTQTFSCAGCMKDDVQTG</sequence>
<dbReference type="AlphaFoldDB" id="A0A2W5N7Q9"/>
<organism evidence="3 4">
    <name type="scientific">Rhodovulum sulfidophilum</name>
    <name type="common">Rhodobacter sulfidophilus</name>
    <dbReference type="NCBI Taxonomy" id="35806"/>
    <lineage>
        <taxon>Bacteria</taxon>
        <taxon>Pseudomonadati</taxon>
        <taxon>Pseudomonadota</taxon>
        <taxon>Alphaproteobacteria</taxon>
        <taxon>Rhodobacterales</taxon>
        <taxon>Paracoccaceae</taxon>
        <taxon>Rhodovulum</taxon>
    </lineage>
</organism>
<evidence type="ECO:0000259" key="2">
    <source>
        <dbReference type="PROSITE" id="PS51278"/>
    </source>
</evidence>
<name>A0A2W5N7Q9_RHOSU</name>
<reference evidence="3 4" key="1">
    <citation type="submission" date="2017-08" db="EMBL/GenBank/DDBJ databases">
        <title>Infants hospitalized years apart are colonized by the same room-sourced microbial strains.</title>
        <authorList>
            <person name="Brooks B."/>
            <person name="Olm M.R."/>
            <person name="Firek B.A."/>
            <person name="Baker R."/>
            <person name="Thomas B.C."/>
            <person name="Morowitz M.J."/>
            <person name="Banfield J.F."/>
        </authorList>
    </citation>
    <scope>NUCLEOTIDE SEQUENCE [LARGE SCALE GENOMIC DNA]</scope>
    <source>
        <strain evidence="3">S2_005_002_R2_34</strain>
    </source>
</reference>
<evidence type="ECO:0000313" key="4">
    <source>
        <dbReference type="Proteomes" id="UP000249185"/>
    </source>
</evidence>
<accession>A0A2W5N7Q9</accession>
<dbReference type="Gene3D" id="3.60.20.10">
    <property type="entry name" value="Glutamine Phosphoribosylpyrophosphate, subunit 1, domain 1"/>
    <property type="match status" value="1"/>
</dbReference>
<dbReference type="CDD" id="cd00352">
    <property type="entry name" value="Gn_AT_II"/>
    <property type="match status" value="1"/>
</dbReference>
<proteinExistence type="predicted"/>
<comment type="caution">
    <text evidence="3">The sequence shown here is derived from an EMBL/GenBank/DDBJ whole genome shotgun (WGS) entry which is preliminary data.</text>
</comment>
<protein>
    <recommendedName>
        <fullName evidence="2">Glutamine amidotransferase type-2 domain-containing protein</fullName>
    </recommendedName>
</protein>
<dbReference type="EMBL" id="QFPW01000021">
    <property type="protein sequence ID" value="PZQ46775.1"/>
    <property type="molecule type" value="Genomic_DNA"/>
</dbReference>
<dbReference type="Pfam" id="PF13522">
    <property type="entry name" value="GATase_6"/>
    <property type="match status" value="1"/>
</dbReference>
<evidence type="ECO:0000256" key="1">
    <source>
        <dbReference type="SAM" id="MobiDB-lite"/>
    </source>
</evidence>